<sequence length="118" mass="12314">MASCRAGSAASFASDGGGGGASAPAARGWTSAAASAVTATAATRPIWVVRRLDGDGHLAITDGLLAITALMGPTPRETYRRRKDYSKRLETIGKDFHQVSQQGELVCVSRPSRQGRVL</sequence>
<protein>
    <submittedName>
        <fullName evidence="1">Uncharacterized protein</fullName>
    </submittedName>
</protein>
<organism evidence="1 2">
    <name type="scientific">Streptomyces shaanxiensis</name>
    <dbReference type="NCBI Taxonomy" id="653357"/>
    <lineage>
        <taxon>Bacteria</taxon>
        <taxon>Bacillati</taxon>
        <taxon>Actinomycetota</taxon>
        <taxon>Actinomycetes</taxon>
        <taxon>Kitasatosporales</taxon>
        <taxon>Streptomycetaceae</taxon>
        <taxon>Streptomyces</taxon>
    </lineage>
</organism>
<name>A0ABP7WE26_9ACTN</name>
<comment type="caution">
    <text evidence="1">The sequence shown here is derived from an EMBL/GenBank/DDBJ whole genome shotgun (WGS) entry which is preliminary data.</text>
</comment>
<dbReference type="EMBL" id="BAAAZY010000031">
    <property type="protein sequence ID" value="GAA4086945.1"/>
    <property type="molecule type" value="Genomic_DNA"/>
</dbReference>
<evidence type="ECO:0000313" key="1">
    <source>
        <dbReference type="EMBL" id="GAA4086945.1"/>
    </source>
</evidence>
<gene>
    <name evidence="1" type="ORF">GCM10022233_82280</name>
</gene>
<proteinExistence type="predicted"/>
<reference evidence="2" key="1">
    <citation type="journal article" date="2019" name="Int. J. Syst. Evol. Microbiol.">
        <title>The Global Catalogue of Microorganisms (GCM) 10K type strain sequencing project: providing services to taxonomists for standard genome sequencing and annotation.</title>
        <authorList>
            <consortium name="The Broad Institute Genomics Platform"/>
            <consortium name="The Broad Institute Genome Sequencing Center for Infectious Disease"/>
            <person name="Wu L."/>
            <person name="Ma J."/>
        </authorList>
    </citation>
    <scope>NUCLEOTIDE SEQUENCE [LARGE SCALE GENOMIC DNA]</scope>
    <source>
        <strain evidence="2">JCM 16925</strain>
    </source>
</reference>
<keyword evidence="2" id="KW-1185">Reference proteome</keyword>
<evidence type="ECO:0000313" key="2">
    <source>
        <dbReference type="Proteomes" id="UP001499984"/>
    </source>
</evidence>
<accession>A0ABP7WE26</accession>
<dbReference type="Proteomes" id="UP001499984">
    <property type="component" value="Unassembled WGS sequence"/>
</dbReference>